<dbReference type="EMBL" id="JAUSRG010000006">
    <property type="protein sequence ID" value="MDP9905504.1"/>
    <property type="molecule type" value="Genomic_DNA"/>
</dbReference>
<accession>A0AAW8DJG1</accession>
<feature type="domain" description="Glycoside hydrolase family 2 catalytic" evidence="9">
    <location>
        <begin position="273"/>
        <end position="589"/>
    </location>
</feature>
<dbReference type="InterPro" id="IPR013783">
    <property type="entry name" value="Ig-like_fold"/>
</dbReference>
<dbReference type="GO" id="GO:0004566">
    <property type="term" value="F:beta-glucuronidase activity"/>
    <property type="evidence" value="ECO:0007669"/>
    <property type="project" value="UniProtKB-EC"/>
</dbReference>
<evidence type="ECO:0000256" key="1">
    <source>
        <dbReference type="ARBA" id="ARBA00007401"/>
    </source>
</evidence>
<dbReference type="GO" id="GO:0005975">
    <property type="term" value="P:carbohydrate metabolic process"/>
    <property type="evidence" value="ECO:0007669"/>
    <property type="project" value="InterPro"/>
</dbReference>
<reference evidence="11 13" key="1">
    <citation type="submission" date="2023-07" db="EMBL/GenBank/DDBJ databases">
        <title>Sorghum-associated microbial communities from plants grown in Nebraska, USA.</title>
        <authorList>
            <person name="Schachtman D."/>
        </authorList>
    </citation>
    <scope>NUCLEOTIDE SEQUENCE</scope>
    <source>
        <strain evidence="11">DS1006</strain>
        <strain evidence="12 13">DS1016</strain>
    </source>
</reference>
<dbReference type="PANTHER" id="PTHR10066:SF67">
    <property type="entry name" value="BETA-GLUCURONIDASE"/>
    <property type="match status" value="1"/>
</dbReference>
<keyword evidence="5 6" id="KW-0326">Glycosidase</keyword>
<evidence type="ECO:0000256" key="2">
    <source>
        <dbReference type="ARBA" id="ARBA00012761"/>
    </source>
</evidence>
<dbReference type="SUPFAM" id="SSF51445">
    <property type="entry name" value="(Trans)glycosidases"/>
    <property type="match status" value="1"/>
</dbReference>
<dbReference type="GO" id="GO:0030246">
    <property type="term" value="F:carbohydrate binding"/>
    <property type="evidence" value="ECO:0007669"/>
    <property type="project" value="TreeGrafter"/>
</dbReference>
<dbReference type="Gene3D" id="2.60.120.260">
    <property type="entry name" value="Galactose-binding domain-like"/>
    <property type="match status" value="1"/>
</dbReference>
<keyword evidence="4 6" id="KW-0378">Hydrolase</keyword>
<comment type="similarity">
    <text evidence="1 6">Belongs to the glycosyl hydrolase 2 family.</text>
</comment>
<name>A0AAW8DJG1_9MICC</name>
<evidence type="ECO:0000256" key="6">
    <source>
        <dbReference type="RuleBase" id="RU361154"/>
    </source>
</evidence>
<dbReference type="Pfam" id="PF02837">
    <property type="entry name" value="Glyco_hydro_2_N"/>
    <property type="match status" value="1"/>
</dbReference>
<feature type="compositionally biased region" description="Polar residues" evidence="7">
    <location>
        <begin position="597"/>
        <end position="610"/>
    </location>
</feature>
<evidence type="ECO:0000313" key="13">
    <source>
        <dbReference type="Proteomes" id="UP001230951"/>
    </source>
</evidence>
<evidence type="ECO:0000256" key="4">
    <source>
        <dbReference type="ARBA" id="ARBA00022801"/>
    </source>
</evidence>
<dbReference type="SUPFAM" id="SSF49785">
    <property type="entry name" value="Galactose-binding domain-like"/>
    <property type="match status" value="1"/>
</dbReference>
<dbReference type="PANTHER" id="PTHR10066">
    <property type="entry name" value="BETA-GLUCURONIDASE"/>
    <property type="match status" value="1"/>
</dbReference>
<dbReference type="GO" id="GO:0019391">
    <property type="term" value="P:glucuronoside catabolic process"/>
    <property type="evidence" value="ECO:0007669"/>
    <property type="project" value="TreeGrafter"/>
</dbReference>
<dbReference type="Proteomes" id="UP001242995">
    <property type="component" value="Unassembled WGS sequence"/>
</dbReference>
<dbReference type="Proteomes" id="UP001230951">
    <property type="component" value="Unassembled WGS sequence"/>
</dbReference>
<proteinExistence type="inferred from homology"/>
<feature type="region of interest" description="Disordered" evidence="7">
    <location>
        <begin position="590"/>
        <end position="626"/>
    </location>
</feature>
<dbReference type="InterPro" id="IPR006102">
    <property type="entry name" value="Ig-like_GH2"/>
</dbReference>
<evidence type="ECO:0000256" key="7">
    <source>
        <dbReference type="SAM" id="MobiDB-lite"/>
    </source>
</evidence>
<keyword evidence="13" id="KW-1185">Reference proteome</keyword>
<gene>
    <name evidence="11" type="ORF">J2S90_002475</name>
    <name evidence="12" type="ORF">J2S93_000163</name>
</gene>
<organism evidence="11 14">
    <name type="scientific">Arthrobacter bambusae</name>
    <dbReference type="NCBI Taxonomy" id="1338426"/>
    <lineage>
        <taxon>Bacteria</taxon>
        <taxon>Bacillati</taxon>
        <taxon>Actinomycetota</taxon>
        <taxon>Actinomycetes</taxon>
        <taxon>Micrococcales</taxon>
        <taxon>Micrococcaceae</taxon>
        <taxon>Arthrobacter</taxon>
    </lineage>
</organism>
<feature type="domain" description="Glycosyl hydrolases family 2 sugar binding" evidence="10">
    <location>
        <begin position="14"/>
        <end position="177"/>
    </location>
</feature>
<dbReference type="Gene3D" id="3.20.20.80">
    <property type="entry name" value="Glycosidases"/>
    <property type="match status" value="1"/>
</dbReference>
<dbReference type="FunFam" id="3.20.20.80:FF:000080">
    <property type="entry name" value="Beta-glucuronidase UidA"/>
    <property type="match status" value="1"/>
</dbReference>
<dbReference type="PRINTS" id="PR00132">
    <property type="entry name" value="GLHYDRLASE2"/>
</dbReference>
<dbReference type="AlphaFoldDB" id="A0AAW8DJG1"/>
<dbReference type="InterPro" id="IPR006101">
    <property type="entry name" value="Glyco_hydro_2"/>
</dbReference>
<evidence type="ECO:0000259" key="8">
    <source>
        <dbReference type="Pfam" id="PF00703"/>
    </source>
</evidence>
<dbReference type="RefSeq" id="WP_306961578.1">
    <property type="nucleotide sequence ID" value="NZ_JAUSRG010000006.1"/>
</dbReference>
<feature type="domain" description="Glycoside hydrolase family 2 immunoglobulin-like beta-sandwich" evidence="8">
    <location>
        <begin position="182"/>
        <end position="271"/>
    </location>
</feature>
<comment type="caution">
    <text evidence="11">The sequence shown here is derived from an EMBL/GenBank/DDBJ whole genome shotgun (WGS) entry which is preliminary data.</text>
</comment>
<evidence type="ECO:0000256" key="3">
    <source>
        <dbReference type="ARBA" id="ARBA00016205"/>
    </source>
</evidence>
<evidence type="ECO:0000259" key="10">
    <source>
        <dbReference type="Pfam" id="PF02837"/>
    </source>
</evidence>
<sequence length="626" mass="69403">MLKPLATATRELVNLDGLWLFGLDGTLGPEPWKSRLETRLEAAVPASYNDLFAEQKIRDHVGLVWYQRTVRVPRGWSDQRIVLRFDAATHAAAVYVDDTLVAEHVGGYTPFEADLTGLIAPGTEFRLTVAVDNRLTNITIPPGKLTVGADGQERQTYFHDFYNYAGLARSVWLYSTPRSHLTDITVTTDVVDGGTGLVSYRLATSEPAPASMRLIDETGNTVATGEGHSGTLRVEDAVLWRPGAAYLYRLEVEIHDGWHVVDAYELPVGIRTVAVQGEQFLINGEPFYFTGFGKHEDTAIRGKGHDNAYLVHDFRLLDWTGANSFRTSHYPYAEEVIEFADRHGIVVIDETAAVGLNLAVEAGLTGQPPRPTFSPETINDQTQAAHAQHLRELIDRDKNHPSVVMWCVANEPSSNEDGAREYFEPLIKLTRELDPTRPVTTTAVIFATSENDRLADLVDVVSLNRYYGWYVATGDLETAEKLLEADLRGWAAKHGKPIMMSEYGADTIAGLHSVLDTPWTEEFQAGFLAMNHRVFDRIPSFVGEHVWNFADFGTGPAIHRVDGNKKGIFTRDRRPKTAAFALRERWTGLHGRKPGSITAQNGQHQTTAPDFTQEPALSTPAGAQRS</sequence>
<dbReference type="SUPFAM" id="SSF49303">
    <property type="entry name" value="beta-Galactosidase/glucuronidase domain"/>
    <property type="match status" value="1"/>
</dbReference>
<dbReference type="InterPro" id="IPR017853">
    <property type="entry name" value="GH"/>
</dbReference>
<dbReference type="PROSITE" id="PS00719">
    <property type="entry name" value="GLYCOSYL_HYDROL_F2_1"/>
    <property type="match status" value="1"/>
</dbReference>
<dbReference type="Pfam" id="PF02836">
    <property type="entry name" value="Glyco_hydro_2_C"/>
    <property type="match status" value="1"/>
</dbReference>
<dbReference type="Pfam" id="PF00703">
    <property type="entry name" value="Glyco_hydro_2"/>
    <property type="match status" value="1"/>
</dbReference>
<dbReference type="InterPro" id="IPR008979">
    <property type="entry name" value="Galactose-bd-like_sf"/>
</dbReference>
<evidence type="ECO:0000313" key="12">
    <source>
        <dbReference type="EMBL" id="MDQ0178756.1"/>
    </source>
</evidence>
<dbReference type="InterPro" id="IPR036156">
    <property type="entry name" value="Beta-gal/glucu_dom_sf"/>
</dbReference>
<dbReference type="InterPro" id="IPR023230">
    <property type="entry name" value="Glyco_hydro_2_CS"/>
</dbReference>
<dbReference type="InterPro" id="IPR006104">
    <property type="entry name" value="Glyco_hydro_2_N"/>
</dbReference>
<dbReference type="EC" id="3.2.1.31" evidence="2"/>
<dbReference type="NCBIfam" id="NF007538">
    <property type="entry name" value="PRK10150.1"/>
    <property type="match status" value="1"/>
</dbReference>
<dbReference type="EMBL" id="JAUSTF010000001">
    <property type="protein sequence ID" value="MDQ0178756.1"/>
    <property type="molecule type" value="Genomic_DNA"/>
</dbReference>
<protein>
    <recommendedName>
        <fullName evidence="3">Beta-glucuronidase</fullName>
        <ecNumber evidence="2">3.2.1.31</ecNumber>
    </recommendedName>
</protein>
<dbReference type="InterPro" id="IPR006103">
    <property type="entry name" value="Glyco_hydro_2_cat"/>
</dbReference>
<evidence type="ECO:0000313" key="11">
    <source>
        <dbReference type="EMBL" id="MDP9905504.1"/>
    </source>
</evidence>
<dbReference type="Gene3D" id="2.60.40.10">
    <property type="entry name" value="Immunoglobulins"/>
    <property type="match status" value="1"/>
</dbReference>
<evidence type="ECO:0000259" key="9">
    <source>
        <dbReference type="Pfam" id="PF02836"/>
    </source>
</evidence>
<evidence type="ECO:0000313" key="14">
    <source>
        <dbReference type="Proteomes" id="UP001242995"/>
    </source>
</evidence>
<evidence type="ECO:0000256" key="5">
    <source>
        <dbReference type="ARBA" id="ARBA00023295"/>
    </source>
</evidence>